<sequence length="137" mass="15640">MDKYLGVKYKLKSSDNFENYLKFIDVGIFSRKTAIAVSPVSILTRDDDGVYTFTMSTTFKTVTVNFKLNEEFIEERADGVKVKSVIVADGDDLIQTQIEDNGRKSTHVRHFTPDVLTVTTTAEGWQEKCIRIYEKVQ</sequence>
<dbReference type="Proteomes" id="UP000824533">
    <property type="component" value="Linkage Group LG20"/>
</dbReference>
<gene>
    <name evidence="1" type="ORF">K1T71_011341</name>
</gene>
<reference evidence="1 2" key="1">
    <citation type="journal article" date="2021" name="Front. Genet.">
        <title>Chromosome-Level Genome Assembly Reveals Significant Gene Expansion in the Toll and IMD Signaling Pathways of Dendrolimus kikuchii.</title>
        <authorList>
            <person name="Zhou J."/>
            <person name="Wu P."/>
            <person name="Xiong Z."/>
            <person name="Liu N."/>
            <person name="Zhao N."/>
            <person name="Ji M."/>
            <person name="Qiu Y."/>
            <person name="Yang B."/>
        </authorList>
    </citation>
    <scope>NUCLEOTIDE SEQUENCE [LARGE SCALE GENOMIC DNA]</scope>
    <source>
        <strain evidence="1">Ann1</strain>
    </source>
</reference>
<accession>A0ACC1CNH4</accession>
<protein>
    <submittedName>
        <fullName evidence="1">Uncharacterized protein</fullName>
    </submittedName>
</protein>
<evidence type="ECO:0000313" key="2">
    <source>
        <dbReference type="Proteomes" id="UP000824533"/>
    </source>
</evidence>
<proteinExistence type="predicted"/>
<evidence type="ECO:0000313" key="1">
    <source>
        <dbReference type="EMBL" id="KAJ0173165.1"/>
    </source>
</evidence>
<name>A0ACC1CNH4_9NEOP</name>
<comment type="caution">
    <text evidence="1">The sequence shown here is derived from an EMBL/GenBank/DDBJ whole genome shotgun (WGS) entry which is preliminary data.</text>
</comment>
<keyword evidence="2" id="KW-1185">Reference proteome</keyword>
<dbReference type="EMBL" id="CM034406">
    <property type="protein sequence ID" value="KAJ0173165.1"/>
    <property type="molecule type" value="Genomic_DNA"/>
</dbReference>
<organism evidence="1 2">
    <name type="scientific">Dendrolimus kikuchii</name>
    <dbReference type="NCBI Taxonomy" id="765133"/>
    <lineage>
        <taxon>Eukaryota</taxon>
        <taxon>Metazoa</taxon>
        <taxon>Ecdysozoa</taxon>
        <taxon>Arthropoda</taxon>
        <taxon>Hexapoda</taxon>
        <taxon>Insecta</taxon>
        <taxon>Pterygota</taxon>
        <taxon>Neoptera</taxon>
        <taxon>Endopterygota</taxon>
        <taxon>Lepidoptera</taxon>
        <taxon>Glossata</taxon>
        <taxon>Ditrysia</taxon>
        <taxon>Bombycoidea</taxon>
        <taxon>Lasiocampidae</taxon>
        <taxon>Dendrolimus</taxon>
    </lineage>
</organism>